<protein>
    <submittedName>
        <fullName evidence="1">Uncharacterized protein</fullName>
    </submittedName>
</protein>
<dbReference type="EMBL" id="UHJA01000001">
    <property type="protein sequence ID" value="SUP75755.1"/>
    <property type="molecule type" value="Genomic_DNA"/>
</dbReference>
<dbReference type="Proteomes" id="UP000254835">
    <property type="component" value="Unassembled WGS sequence"/>
</dbReference>
<evidence type="ECO:0000313" key="1">
    <source>
        <dbReference type="EMBL" id="SUP75755.1"/>
    </source>
</evidence>
<gene>
    <name evidence="1" type="ORF">NCTC11470_00774</name>
</gene>
<dbReference type="GeneID" id="57907010"/>
<accession>A0A380PQ58</accession>
<sequence length="80" mass="9067">MNSILTLSHQQIIATLCGTDNSVIVSKIIDNRLTPNEIEELCGLISNEFMLNGITEDFEPTEYGKELEELLDVVNRMRLK</sequence>
<organism evidence="1 2">
    <name type="scientific">Yersinia frederiksenii</name>
    <dbReference type="NCBI Taxonomy" id="29484"/>
    <lineage>
        <taxon>Bacteria</taxon>
        <taxon>Pseudomonadati</taxon>
        <taxon>Pseudomonadota</taxon>
        <taxon>Gammaproteobacteria</taxon>
        <taxon>Enterobacterales</taxon>
        <taxon>Yersiniaceae</taxon>
        <taxon>Yersinia</taxon>
    </lineage>
</organism>
<dbReference type="AlphaFoldDB" id="A0A380PQ58"/>
<name>A0A380PQ58_YERFR</name>
<evidence type="ECO:0000313" key="2">
    <source>
        <dbReference type="Proteomes" id="UP000254835"/>
    </source>
</evidence>
<reference evidence="1 2" key="1">
    <citation type="submission" date="2018-06" db="EMBL/GenBank/DDBJ databases">
        <authorList>
            <consortium name="Pathogen Informatics"/>
            <person name="Doyle S."/>
        </authorList>
    </citation>
    <scope>NUCLEOTIDE SEQUENCE [LARGE SCALE GENOMIC DNA]</scope>
    <source>
        <strain evidence="1 2">NCTC11470</strain>
    </source>
</reference>
<dbReference type="RefSeq" id="WP_032912310.1">
    <property type="nucleotide sequence ID" value="NZ_CP023964.1"/>
</dbReference>
<proteinExistence type="predicted"/>
<dbReference type="OrthoDB" id="6478993at2"/>